<organism evidence="2 4">
    <name type="scientific">Didymodactylos carnosus</name>
    <dbReference type="NCBI Taxonomy" id="1234261"/>
    <lineage>
        <taxon>Eukaryota</taxon>
        <taxon>Metazoa</taxon>
        <taxon>Spiralia</taxon>
        <taxon>Gnathifera</taxon>
        <taxon>Rotifera</taxon>
        <taxon>Eurotatoria</taxon>
        <taxon>Bdelloidea</taxon>
        <taxon>Philodinida</taxon>
        <taxon>Philodinidae</taxon>
        <taxon>Didymodactylos</taxon>
    </lineage>
</organism>
<dbReference type="EMBL" id="CAJOBC010070291">
    <property type="protein sequence ID" value="CAF4240290.1"/>
    <property type="molecule type" value="Genomic_DNA"/>
</dbReference>
<evidence type="ECO:0000256" key="1">
    <source>
        <dbReference type="SAM" id="MobiDB-lite"/>
    </source>
</evidence>
<evidence type="ECO:0000313" key="3">
    <source>
        <dbReference type="EMBL" id="CAF4240290.1"/>
    </source>
</evidence>
<dbReference type="Proteomes" id="UP000663829">
    <property type="component" value="Unassembled WGS sequence"/>
</dbReference>
<comment type="caution">
    <text evidence="2">The sequence shown here is derived from an EMBL/GenBank/DDBJ whole genome shotgun (WGS) entry which is preliminary data.</text>
</comment>
<gene>
    <name evidence="2" type="ORF">GPM918_LOCUS31405</name>
    <name evidence="3" type="ORF">SRO942_LOCUS32048</name>
</gene>
<dbReference type="EMBL" id="CAJNOQ010015439">
    <property type="protein sequence ID" value="CAF1361510.1"/>
    <property type="molecule type" value="Genomic_DNA"/>
</dbReference>
<keyword evidence="4" id="KW-1185">Reference proteome</keyword>
<protein>
    <submittedName>
        <fullName evidence="2">Uncharacterized protein</fullName>
    </submittedName>
</protein>
<sequence>KTAFPCALSKKSTDAIFYMELDRKDSSFIQGILEQRESQPSSRHFNPLGFYLLLTTKMDVVHTEIVHPPVSSSSSSQKRLRVDVQQSAAASNNPSLNYRSTENANQDRSQQVISMKTAISTIDNPKHSQSSSIIAEYSVDYKKHRDNYIKKIKKLAERDNRKEYLSDIYKVHRIDIAEEDFIKFDKKRENDQPPYFRVIELKELIQIIIILHNPVNKDCVVCEHGSNSKLASTFAVLNPFAVTRISWKEYYDLNMVSLFSDDSIKYLIICGLEPKEQFRYYIVHSSLSIKCTRNPSLDGRGISLMGGNEKATCIVEVEKCLIGLASREFFVVFTSHPSAALYEQASDKKHGIREQIYLAIINYWSLIVNKKRYDAKLPELKIKN</sequence>
<feature type="region of interest" description="Disordered" evidence="1">
    <location>
        <begin position="68"/>
        <end position="110"/>
    </location>
</feature>
<reference evidence="2" key="1">
    <citation type="submission" date="2021-02" db="EMBL/GenBank/DDBJ databases">
        <authorList>
            <person name="Nowell W R."/>
        </authorList>
    </citation>
    <scope>NUCLEOTIDE SEQUENCE</scope>
</reference>
<evidence type="ECO:0000313" key="2">
    <source>
        <dbReference type="EMBL" id="CAF1361510.1"/>
    </source>
</evidence>
<accession>A0A815HZ52</accession>
<dbReference type="Proteomes" id="UP000681722">
    <property type="component" value="Unassembled WGS sequence"/>
</dbReference>
<proteinExistence type="predicted"/>
<dbReference type="AlphaFoldDB" id="A0A815HZ52"/>
<evidence type="ECO:0000313" key="4">
    <source>
        <dbReference type="Proteomes" id="UP000663829"/>
    </source>
</evidence>
<feature type="compositionally biased region" description="Polar residues" evidence="1">
    <location>
        <begin position="84"/>
        <end position="110"/>
    </location>
</feature>
<feature type="non-terminal residue" evidence="2">
    <location>
        <position position="1"/>
    </location>
</feature>
<name>A0A815HZ52_9BILA</name>